<dbReference type="Gene3D" id="3.40.50.1220">
    <property type="entry name" value="TPP-binding domain"/>
    <property type="match status" value="1"/>
</dbReference>
<organism evidence="4 5">
    <name type="scientific">Vibrio gazogenes DSM 21264 = NBRC 103151</name>
    <dbReference type="NCBI Taxonomy" id="1123492"/>
    <lineage>
        <taxon>Bacteria</taxon>
        <taxon>Pseudomonadati</taxon>
        <taxon>Pseudomonadota</taxon>
        <taxon>Gammaproteobacteria</taxon>
        <taxon>Vibrionales</taxon>
        <taxon>Vibrionaceae</taxon>
        <taxon>Vibrio</taxon>
    </lineage>
</organism>
<dbReference type="RefSeq" id="WP_072961445.1">
    <property type="nucleotide sequence ID" value="NZ_FQUH01000017.1"/>
</dbReference>
<protein>
    <submittedName>
        <fullName evidence="4">Electron transfer flavoprotein alpha subunit</fullName>
    </submittedName>
</protein>
<keyword evidence="5" id="KW-1185">Reference proteome</keyword>
<evidence type="ECO:0000256" key="1">
    <source>
        <dbReference type="ARBA" id="ARBA00005817"/>
    </source>
</evidence>
<dbReference type="Pfam" id="PF00766">
    <property type="entry name" value="ETF_alpha"/>
    <property type="match status" value="1"/>
</dbReference>
<comment type="similarity">
    <text evidence="1">Belongs to the ETF alpha-subunit/FixB family.</text>
</comment>
<keyword evidence="2" id="KW-0249">Electron transport</keyword>
<evidence type="ECO:0000313" key="5">
    <source>
        <dbReference type="Proteomes" id="UP000184159"/>
    </source>
</evidence>
<dbReference type="Pfam" id="PF01012">
    <property type="entry name" value="ETF"/>
    <property type="match status" value="1"/>
</dbReference>
<dbReference type="GO" id="GO:0009055">
    <property type="term" value="F:electron transfer activity"/>
    <property type="evidence" value="ECO:0007669"/>
    <property type="project" value="InterPro"/>
</dbReference>
<dbReference type="InterPro" id="IPR029035">
    <property type="entry name" value="DHS-like_NAD/FAD-binding_dom"/>
</dbReference>
<dbReference type="GO" id="GO:0050660">
    <property type="term" value="F:flavin adenine dinucleotide binding"/>
    <property type="evidence" value="ECO:0007669"/>
    <property type="project" value="InterPro"/>
</dbReference>
<reference evidence="5" key="1">
    <citation type="submission" date="2016-11" db="EMBL/GenBank/DDBJ databases">
        <authorList>
            <person name="Varghese N."/>
            <person name="Submissions S."/>
        </authorList>
    </citation>
    <scope>NUCLEOTIDE SEQUENCE [LARGE SCALE GENOMIC DNA]</scope>
    <source>
        <strain evidence="5">DSM 21264</strain>
    </source>
</reference>
<dbReference type="InterPro" id="IPR001308">
    <property type="entry name" value="ETF_a/FixB"/>
</dbReference>
<dbReference type="InterPro" id="IPR014730">
    <property type="entry name" value="ETF_a/b_N"/>
</dbReference>
<sequence>MSEIIVRRDRRIEWIMRNRLHPQHDSFVTQPAEERSPSGLMRRYPHRVGFIGPNGLKRIDRLHGSGAPSFSVRSQGASAEVQLPLHTVAEPDYYIVVVPDMPGGRLSRHDRDVLGQAHQLVQQHGGAGAVMAVVFGIHRETQFDTAGVDRLLNLADDIYTGYCPEQKVAALEQVEAQYAPKHWLFPDSISGGFELGARLTARIGERPATQAWQVNSQQTVCRAAGGRSDIKRATPRCLLLAEECAPQIDETRHEALAVTLEVTTPIQPTIADLGQVAIDPQSVPLTEAEFILSAGNGIHDWELFHQAAQMLGATEGASRVAVDNGFMPRSRQVGATGSWVSARVYIAVGISGAIQHLQGIGGCDKVIAVNTDSGCDMVKRADLSVIADSHELLAALISLIENHHKEELKDAA</sequence>
<name>A0A1M5EJ60_VIBGA</name>
<dbReference type="EMBL" id="FQUH01000017">
    <property type="protein sequence ID" value="SHF79279.1"/>
    <property type="molecule type" value="Genomic_DNA"/>
</dbReference>
<dbReference type="InterPro" id="IPR014731">
    <property type="entry name" value="ETF_asu_C"/>
</dbReference>
<evidence type="ECO:0000313" key="4">
    <source>
        <dbReference type="EMBL" id="SHF79279.1"/>
    </source>
</evidence>
<dbReference type="AlphaFoldDB" id="A0A1M5EJ60"/>
<dbReference type="GO" id="GO:0033539">
    <property type="term" value="P:fatty acid beta-oxidation using acyl-CoA dehydrogenase"/>
    <property type="evidence" value="ECO:0007669"/>
    <property type="project" value="TreeGrafter"/>
</dbReference>
<dbReference type="PANTHER" id="PTHR43153:SF1">
    <property type="entry name" value="ELECTRON TRANSFER FLAVOPROTEIN SUBUNIT ALPHA, MITOCHONDRIAL"/>
    <property type="match status" value="1"/>
</dbReference>
<dbReference type="SUPFAM" id="SSF52402">
    <property type="entry name" value="Adenine nucleotide alpha hydrolases-like"/>
    <property type="match status" value="1"/>
</dbReference>
<dbReference type="InterPro" id="IPR014729">
    <property type="entry name" value="Rossmann-like_a/b/a_fold"/>
</dbReference>
<feature type="domain" description="Electron transfer flavoprotein alpha/beta-subunit N-terminal" evidence="3">
    <location>
        <begin position="95"/>
        <end position="277"/>
    </location>
</feature>
<evidence type="ECO:0000256" key="2">
    <source>
        <dbReference type="ARBA" id="ARBA00022982"/>
    </source>
</evidence>
<dbReference type="PANTHER" id="PTHR43153">
    <property type="entry name" value="ELECTRON TRANSFER FLAVOPROTEIN ALPHA"/>
    <property type="match status" value="1"/>
</dbReference>
<dbReference type="Gene3D" id="3.40.50.620">
    <property type="entry name" value="HUPs"/>
    <property type="match status" value="1"/>
</dbReference>
<proteinExistence type="inferred from homology"/>
<dbReference type="Proteomes" id="UP000184159">
    <property type="component" value="Unassembled WGS sequence"/>
</dbReference>
<evidence type="ECO:0000259" key="3">
    <source>
        <dbReference type="SMART" id="SM00893"/>
    </source>
</evidence>
<accession>A0A1M5EJ60</accession>
<keyword evidence="2" id="KW-0813">Transport</keyword>
<gene>
    <name evidence="4" type="ORF">SAMN02745781_03174</name>
</gene>
<dbReference type="SUPFAM" id="SSF52467">
    <property type="entry name" value="DHS-like NAD/FAD-binding domain"/>
    <property type="match status" value="1"/>
</dbReference>
<dbReference type="SMART" id="SM00893">
    <property type="entry name" value="ETF"/>
    <property type="match status" value="1"/>
</dbReference>